<feature type="transmembrane region" description="Helical" evidence="12">
    <location>
        <begin position="313"/>
        <end position="333"/>
    </location>
</feature>
<keyword evidence="6 12" id="KW-0812">Transmembrane</keyword>
<dbReference type="GO" id="GO:0005886">
    <property type="term" value="C:plasma membrane"/>
    <property type="evidence" value="ECO:0007669"/>
    <property type="project" value="UniProtKB-SubCell"/>
</dbReference>
<keyword evidence="8 12" id="KW-1133">Transmembrane helix</keyword>
<evidence type="ECO:0000256" key="5">
    <source>
        <dbReference type="ARBA" id="ARBA00022519"/>
    </source>
</evidence>
<gene>
    <name evidence="13" type="ORF">AU467_05240</name>
</gene>
<keyword evidence="3" id="KW-0813">Transport</keyword>
<dbReference type="GO" id="GO:0000287">
    <property type="term" value="F:magnesium ion binding"/>
    <property type="evidence" value="ECO:0007669"/>
    <property type="project" value="TreeGrafter"/>
</dbReference>
<evidence type="ECO:0000256" key="1">
    <source>
        <dbReference type="ARBA" id="ARBA00004651"/>
    </source>
</evidence>
<feature type="coiled-coil region" evidence="11">
    <location>
        <begin position="167"/>
        <end position="194"/>
    </location>
</feature>
<dbReference type="SUPFAM" id="SSF144083">
    <property type="entry name" value="Magnesium transport protein CorA, transmembrane region"/>
    <property type="match status" value="1"/>
</dbReference>
<evidence type="ECO:0000256" key="7">
    <source>
        <dbReference type="ARBA" id="ARBA00022833"/>
    </source>
</evidence>
<dbReference type="Proteomes" id="UP000053176">
    <property type="component" value="Unassembled WGS sequence"/>
</dbReference>
<comment type="subcellular location">
    <subcellularLocation>
        <location evidence="1">Cell membrane</location>
        <topology evidence="1">Multi-pass membrane protein</topology>
    </subcellularLocation>
</comment>
<comment type="similarity">
    <text evidence="2">Belongs to the CorA metal ion transporter (MIT) (TC 1.A.35) family.</text>
</comment>
<dbReference type="EMBL" id="LPWA01000120">
    <property type="protein sequence ID" value="KUM25336.1"/>
    <property type="molecule type" value="Genomic_DNA"/>
</dbReference>
<organism evidence="13 14">
    <name type="scientific">Rhizobium loti</name>
    <name type="common">Mesorhizobium loti</name>
    <dbReference type="NCBI Taxonomy" id="381"/>
    <lineage>
        <taxon>Bacteria</taxon>
        <taxon>Pseudomonadati</taxon>
        <taxon>Pseudomonadota</taxon>
        <taxon>Alphaproteobacteria</taxon>
        <taxon>Hyphomicrobiales</taxon>
        <taxon>Phyllobacteriaceae</taxon>
        <taxon>Mesorhizobium</taxon>
    </lineage>
</organism>
<keyword evidence="9" id="KW-0406">Ion transport</keyword>
<evidence type="ECO:0000256" key="9">
    <source>
        <dbReference type="ARBA" id="ARBA00023065"/>
    </source>
</evidence>
<evidence type="ECO:0000256" key="2">
    <source>
        <dbReference type="ARBA" id="ARBA00009765"/>
    </source>
</evidence>
<dbReference type="PANTHER" id="PTHR46494">
    <property type="entry name" value="CORA FAMILY METAL ION TRANSPORTER (EUROFUNG)"/>
    <property type="match status" value="1"/>
</dbReference>
<evidence type="ECO:0000256" key="6">
    <source>
        <dbReference type="ARBA" id="ARBA00022692"/>
    </source>
</evidence>
<evidence type="ECO:0000256" key="3">
    <source>
        <dbReference type="ARBA" id="ARBA00022448"/>
    </source>
</evidence>
<evidence type="ECO:0000313" key="14">
    <source>
        <dbReference type="Proteomes" id="UP000053176"/>
    </source>
</evidence>
<dbReference type="AlphaFoldDB" id="A0A101KR47"/>
<dbReference type="InterPro" id="IPR045861">
    <property type="entry name" value="CorA_cytoplasmic_dom"/>
</dbReference>
<dbReference type="Gene3D" id="3.30.460.20">
    <property type="entry name" value="CorA soluble domain-like"/>
    <property type="match status" value="1"/>
</dbReference>
<evidence type="ECO:0000256" key="10">
    <source>
        <dbReference type="ARBA" id="ARBA00023136"/>
    </source>
</evidence>
<keyword evidence="4" id="KW-1003">Cell membrane</keyword>
<evidence type="ECO:0000256" key="4">
    <source>
        <dbReference type="ARBA" id="ARBA00022475"/>
    </source>
</evidence>
<accession>A0A101KR47</accession>
<protein>
    <recommendedName>
        <fullName evidence="15">Magnesium transporter CorA</fullName>
    </recommendedName>
</protein>
<evidence type="ECO:0000256" key="12">
    <source>
        <dbReference type="SAM" id="Phobius"/>
    </source>
</evidence>
<dbReference type="InterPro" id="IPR045863">
    <property type="entry name" value="CorA_TM1_TM2"/>
</dbReference>
<keyword evidence="7" id="KW-0862">Zinc</keyword>
<proteinExistence type="inferred from homology"/>
<dbReference type="GO" id="GO:0015095">
    <property type="term" value="F:magnesium ion transmembrane transporter activity"/>
    <property type="evidence" value="ECO:0007669"/>
    <property type="project" value="TreeGrafter"/>
</dbReference>
<feature type="coiled-coil region" evidence="11">
    <location>
        <begin position="239"/>
        <end position="266"/>
    </location>
</feature>
<dbReference type="GO" id="GO:0050897">
    <property type="term" value="F:cobalt ion binding"/>
    <property type="evidence" value="ECO:0007669"/>
    <property type="project" value="TreeGrafter"/>
</dbReference>
<dbReference type="Gene3D" id="1.20.58.340">
    <property type="entry name" value="Magnesium transport protein CorA, transmembrane region"/>
    <property type="match status" value="2"/>
</dbReference>
<dbReference type="SUPFAM" id="SSF143865">
    <property type="entry name" value="CorA soluble domain-like"/>
    <property type="match status" value="1"/>
</dbReference>
<dbReference type="OrthoDB" id="9803484at2"/>
<evidence type="ECO:0000256" key="11">
    <source>
        <dbReference type="SAM" id="Coils"/>
    </source>
</evidence>
<feature type="transmembrane region" description="Helical" evidence="12">
    <location>
        <begin position="281"/>
        <end position="301"/>
    </location>
</feature>
<evidence type="ECO:0000313" key="13">
    <source>
        <dbReference type="EMBL" id="KUM25336.1"/>
    </source>
</evidence>
<keyword evidence="5" id="KW-0997">Cell inner membrane</keyword>
<keyword evidence="10 12" id="KW-0472">Membrane</keyword>
<dbReference type="InterPro" id="IPR002523">
    <property type="entry name" value="MgTranspt_CorA/ZnTranspt_ZntB"/>
</dbReference>
<reference evidence="13 14" key="1">
    <citation type="submission" date="2015-12" db="EMBL/GenBank/DDBJ databases">
        <title>Draft genome sequence of Mesorhizobium sp. UFLA 01-765, a multitolerant efficient symbiont and plant-growth promoting strain isolated from Zn-mining soil using Leucaena leucocephala as a trap plant.</title>
        <authorList>
            <person name="Rangel W.M."/>
            <person name="Thijs S."/>
            <person name="Longatti S.M."/>
            <person name="Moreira F.M."/>
            <person name="Weyens N."/>
            <person name="Vangronsveld J."/>
            <person name="Van Hamme J.D."/>
            <person name="Bottos E.M."/>
            <person name="Rineau F."/>
        </authorList>
    </citation>
    <scope>NUCLEOTIDE SEQUENCE [LARGE SCALE GENOMIC DNA]</scope>
    <source>
        <strain evidence="13 14">UFLA 01-765</strain>
    </source>
</reference>
<dbReference type="PANTHER" id="PTHR46494:SF3">
    <property type="entry name" value="ZINC TRANSPORT PROTEIN ZNTB"/>
    <property type="match status" value="1"/>
</dbReference>
<keyword evidence="11" id="KW-0175">Coiled coil</keyword>
<sequence length="342" mass="37354">MNDASHLTLLAWDDSRHHAPGLVWAYFGSAGAAPQPLAPKDIEAALAGPDGWVWLHVDLIDQRAHSWINHACALPQSAHAILEGHEDSMALAHEKGVVHGIAADLHGEIGRRSTTIGRLHFAVTDRLLVTGRRHSLAAVEEVRKTLSEGVRPATAFELFSAIVLAFCRSASERLAAATKQLDDVEDRLVTERLADERRRIKDVRRLTVSLHRPISAQAALFQEENRSGWELSAGAHDILSRLSARLKRLDREVVMVNDRARLLQEEVAAELADESNRSLKALAVMSALLLPGTLIVGIFGMNTAELPLTHTHGGFLLALLLAAGATGLFYWLLLRAGADLKF</sequence>
<evidence type="ECO:0000256" key="8">
    <source>
        <dbReference type="ARBA" id="ARBA00022989"/>
    </source>
</evidence>
<evidence type="ECO:0008006" key="15">
    <source>
        <dbReference type="Google" id="ProtNLM"/>
    </source>
</evidence>
<dbReference type="GO" id="GO:0015087">
    <property type="term" value="F:cobalt ion transmembrane transporter activity"/>
    <property type="evidence" value="ECO:0007669"/>
    <property type="project" value="TreeGrafter"/>
</dbReference>
<comment type="caution">
    <text evidence="13">The sequence shown here is derived from an EMBL/GenBank/DDBJ whole genome shotgun (WGS) entry which is preliminary data.</text>
</comment>
<dbReference type="Pfam" id="PF01544">
    <property type="entry name" value="CorA"/>
    <property type="match status" value="1"/>
</dbReference>
<name>A0A101KR47_RHILI</name>